<name>A0A9K3NKF9_HELAN</name>
<reference evidence="1" key="1">
    <citation type="journal article" date="2017" name="Nature">
        <title>The sunflower genome provides insights into oil metabolism, flowering and Asterid evolution.</title>
        <authorList>
            <person name="Badouin H."/>
            <person name="Gouzy J."/>
            <person name="Grassa C.J."/>
            <person name="Murat F."/>
            <person name="Staton S.E."/>
            <person name="Cottret L."/>
            <person name="Lelandais-Briere C."/>
            <person name="Owens G.L."/>
            <person name="Carrere S."/>
            <person name="Mayjonade B."/>
            <person name="Legrand L."/>
            <person name="Gill N."/>
            <person name="Kane N.C."/>
            <person name="Bowers J.E."/>
            <person name="Hubner S."/>
            <person name="Bellec A."/>
            <person name="Berard A."/>
            <person name="Berges H."/>
            <person name="Blanchet N."/>
            <person name="Boniface M.C."/>
            <person name="Brunel D."/>
            <person name="Catrice O."/>
            <person name="Chaidir N."/>
            <person name="Claudel C."/>
            <person name="Donnadieu C."/>
            <person name="Faraut T."/>
            <person name="Fievet G."/>
            <person name="Helmstetter N."/>
            <person name="King M."/>
            <person name="Knapp S.J."/>
            <person name="Lai Z."/>
            <person name="Le Paslier M.C."/>
            <person name="Lippi Y."/>
            <person name="Lorenzon L."/>
            <person name="Mandel J.R."/>
            <person name="Marage G."/>
            <person name="Marchand G."/>
            <person name="Marquand E."/>
            <person name="Bret-Mestries E."/>
            <person name="Morien E."/>
            <person name="Nambeesan S."/>
            <person name="Nguyen T."/>
            <person name="Pegot-Espagnet P."/>
            <person name="Pouilly N."/>
            <person name="Raftis F."/>
            <person name="Sallet E."/>
            <person name="Schiex T."/>
            <person name="Thomas J."/>
            <person name="Vandecasteele C."/>
            <person name="Vares D."/>
            <person name="Vear F."/>
            <person name="Vautrin S."/>
            <person name="Crespi M."/>
            <person name="Mangin B."/>
            <person name="Burke J.M."/>
            <person name="Salse J."/>
            <person name="Munos S."/>
            <person name="Vincourt P."/>
            <person name="Rieseberg L.H."/>
            <person name="Langlade N.B."/>
        </authorList>
    </citation>
    <scope>NUCLEOTIDE SEQUENCE</scope>
    <source>
        <tissue evidence="1">Leaves</tissue>
    </source>
</reference>
<protein>
    <submittedName>
        <fullName evidence="1">Uncharacterized protein</fullName>
    </submittedName>
</protein>
<evidence type="ECO:0000313" key="2">
    <source>
        <dbReference type="Proteomes" id="UP000215914"/>
    </source>
</evidence>
<gene>
    <name evidence="1" type="ORF">HanXRQr2_Chr06g0265271</name>
</gene>
<comment type="caution">
    <text evidence="1">The sequence shown here is derived from an EMBL/GenBank/DDBJ whole genome shotgun (WGS) entry which is preliminary data.</text>
</comment>
<reference evidence="1" key="2">
    <citation type="submission" date="2020-06" db="EMBL/GenBank/DDBJ databases">
        <title>Helianthus annuus Genome sequencing and assembly Release 2.</title>
        <authorList>
            <person name="Gouzy J."/>
            <person name="Langlade N."/>
            <person name="Munos S."/>
        </authorList>
    </citation>
    <scope>NUCLEOTIDE SEQUENCE</scope>
    <source>
        <tissue evidence="1">Leaves</tissue>
    </source>
</reference>
<dbReference type="Proteomes" id="UP000215914">
    <property type="component" value="Unassembled WGS sequence"/>
</dbReference>
<dbReference type="AlphaFoldDB" id="A0A9K3NKF9"/>
<dbReference type="EMBL" id="MNCJ02000321">
    <property type="protein sequence ID" value="KAF5802925.1"/>
    <property type="molecule type" value="Genomic_DNA"/>
</dbReference>
<dbReference type="Gramene" id="mRNA:HanXRQr2_Chr06g0265271">
    <property type="protein sequence ID" value="mRNA:HanXRQr2_Chr06g0265271"/>
    <property type="gene ID" value="HanXRQr2_Chr06g0265271"/>
</dbReference>
<sequence>MIYMSKSVSPSPATSSCLTFPSNPPTYSRNICWIFHTSWKNVFVVDRVGDVSRFAVSKSSFKHAHRFSTCFHSSPVGDFG</sequence>
<accession>A0A9K3NKF9</accession>
<keyword evidence="2" id="KW-1185">Reference proteome</keyword>
<proteinExistence type="predicted"/>
<evidence type="ECO:0000313" key="1">
    <source>
        <dbReference type="EMBL" id="KAF5802925.1"/>
    </source>
</evidence>
<dbReference type="PROSITE" id="PS51257">
    <property type="entry name" value="PROKAR_LIPOPROTEIN"/>
    <property type="match status" value="1"/>
</dbReference>
<organism evidence="1 2">
    <name type="scientific">Helianthus annuus</name>
    <name type="common">Common sunflower</name>
    <dbReference type="NCBI Taxonomy" id="4232"/>
    <lineage>
        <taxon>Eukaryota</taxon>
        <taxon>Viridiplantae</taxon>
        <taxon>Streptophyta</taxon>
        <taxon>Embryophyta</taxon>
        <taxon>Tracheophyta</taxon>
        <taxon>Spermatophyta</taxon>
        <taxon>Magnoliopsida</taxon>
        <taxon>eudicotyledons</taxon>
        <taxon>Gunneridae</taxon>
        <taxon>Pentapetalae</taxon>
        <taxon>asterids</taxon>
        <taxon>campanulids</taxon>
        <taxon>Asterales</taxon>
        <taxon>Asteraceae</taxon>
        <taxon>Asteroideae</taxon>
        <taxon>Heliantheae alliance</taxon>
        <taxon>Heliantheae</taxon>
        <taxon>Helianthus</taxon>
    </lineage>
</organism>